<organism evidence="1 2">
    <name type="scientific">Bambusicola thoracicus</name>
    <name type="common">Chinese bamboo-partridge</name>
    <name type="synonym">Perdix thoracica</name>
    <dbReference type="NCBI Taxonomy" id="9083"/>
    <lineage>
        <taxon>Eukaryota</taxon>
        <taxon>Metazoa</taxon>
        <taxon>Chordata</taxon>
        <taxon>Craniata</taxon>
        <taxon>Vertebrata</taxon>
        <taxon>Euteleostomi</taxon>
        <taxon>Archelosauria</taxon>
        <taxon>Archosauria</taxon>
        <taxon>Dinosauria</taxon>
        <taxon>Saurischia</taxon>
        <taxon>Theropoda</taxon>
        <taxon>Coelurosauria</taxon>
        <taxon>Aves</taxon>
        <taxon>Neognathae</taxon>
        <taxon>Galloanserae</taxon>
        <taxon>Galliformes</taxon>
        <taxon>Phasianidae</taxon>
        <taxon>Perdicinae</taxon>
        <taxon>Bambusicola</taxon>
    </lineage>
</organism>
<proteinExistence type="predicted"/>
<sequence length="71" mass="8382">MLEHCTCADTFPKMDREGTRRRPQGKHNFPCSSHSILQFTIHSGVERSRFDRLMLHFIFLSGKGQWCFMVH</sequence>
<accession>A0A2P4T0G1</accession>
<dbReference type="EMBL" id="PPHD01013888">
    <property type="protein sequence ID" value="POI29836.1"/>
    <property type="molecule type" value="Genomic_DNA"/>
</dbReference>
<gene>
    <name evidence="1" type="ORF">CIB84_006414</name>
</gene>
<comment type="caution">
    <text evidence="1">The sequence shown here is derived from an EMBL/GenBank/DDBJ whole genome shotgun (WGS) entry which is preliminary data.</text>
</comment>
<keyword evidence="2" id="KW-1185">Reference proteome</keyword>
<reference evidence="1 2" key="1">
    <citation type="submission" date="2018-01" db="EMBL/GenBank/DDBJ databases">
        <title>Comparison of the Chinese Bamboo Partridge and Red Junglefowl genome sequences highlights the importance of demography in genome evolution.</title>
        <authorList>
            <person name="Tiley G.P."/>
            <person name="Kimball R.T."/>
            <person name="Braun E.L."/>
            <person name="Burleigh J.G."/>
        </authorList>
    </citation>
    <scope>NUCLEOTIDE SEQUENCE [LARGE SCALE GENOMIC DNA]</scope>
    <source>
        <strain evidence="1">RTK389</strain>
        <tissue evidence="1">Blood</tissue>
    </source>
</reference>
<protein>
    <submittedName>
        <fullName evidence="1">Uncharacterized protein</fullName>
    </submittedName>
</protein>
<dbReference type="Proteomes" id="UP000237246">
    <property type="component" value="Unassembled WGS sequence"/>
</dbReference>
<name>A0A2P4T0G1_BAMTH</name>
<evidence type="ECO:0000313" key="2">
    <source>
        <dbReference type="Proteomes" id="UP000237246"/>
    </source>
</evidence>
<dbReference type="AlphaFoldDB" id="A0A2P4T0G1"/>
<evidence type="ECO:0000313" key="1">
    <source>
        <dbReference type="EMBL" id="POI29836.1"/>
    </source>
</evidence>